<dbReference type="RefSeq" id="WP_108515904.1">
    <property type="nucleotide sequence ID" value="NZ_CP026951.1"/>
</dbReference>
<feature type="region of interest" description="Disordered" evidence="1">
    <location>
        <begin position="1"/>
        <end position="45"/>
    </location>
</feature>
<proteinExistence type="predicted"/>
<dbReference type="EMBL" id="QEEX01000002">
    <property type="protein sequence ID" value="PWB96320.1"/>
    <property type="molecule type" value="Genomic_DNA"/>
</dbReference>
<dbReference type="OrthoDB" id="5188303at2"/>
<feature type="compositionally biased region" description="Basic and acidic residues" evidence="1">
    <location>
        <begin position="1"/>
        <end position="15"/>
    </location>
</feature>
<comment type="caution">
    <text evidence="3">The sequence shown here is derived from an EMBL/GenBank/DDBJ whole genome shotgun (WGS) entry which is preliminary data.</text>
</comment>
<protein>
    <submittedName>
        <fullName evidence="3">SseB family protein</fullName>
    </submittedName>
</protein>
<dbReference type="Pfam" id="PF07179">
    <property type="entry name" value="SseB"/>
    <property type="match status" value="1"/>
</dbReference>
<name>A0A2U1SXG2_9MICO</name>
<keyword evidence="4" id="KW-1185">Reference proteome</keyword>
<evidence type="ECO:0000256" key="1">
    <source>
        <dbReference type="SAM" id="MobiDB-lite"/>
    </source>
</evidence>
<organism evidence="3 4">
    <name type="scientific">Homoserinimonas hongtaonis</name>
    <dbReference type="NCBI Taxonomy" id="2079791"/>
    <lineage>
        <taxon>Bacteria</taxon>
        <taxon>Bacillati</taxon>
        <taxon>Actinomycetota</taxon>
        <taxon>Actinomycetes</taxon>
        <taxon>Micrococcales</taxon>
        <taxon>Microbacteriaceae</taxon>
        <taxon>Homoserinimonas</taxon>
    </lineage>
</organism>
<feature type="domain" description="SseB protein N-terminal" evidence="2">
    <location>
        <begin position="46"/>
        <end position="168"/>
    </location>
</feature>
<evidence type="ECO:0000259" key="2">
    <source>
        <dbReference type="Pfam" id="PF07179"/>
    </source>
</evidence>
<sequence>MSAHGDHEHHSEPSHLTDSAGQPWAGRSFGETPFSDDDGSADPGLLDAIAQFRSGEATPEEVVDALRSVRLLVPLMATLGEAGENASGVTVDKSADLAIVTVAGPDGRSVMPVFSSVAAMQAWNPRARPVPTESVRVALAAADEGTDLVVLDPTSDSEFVVRRPAVWAIAQSLPWVACWRDPEVSAVVERICGAEGDVVSVELMPGDPDARLRGPELIVVLGLRAGLEPQALRELVARIQAGLSTSEVVATRVDSLTVRLAPAS</sequence>
<dbReference type="KEGG" id="salc:C2138_04600"/>
<dbReference type="InterPro" id="IPR009839">
    <property type="entry name" value="SseB_N"/>
</dbReference>
<accession>A0A2U1SXG2</accession>
<dbReference type="AlphaFoldDB" id="A0A2U1SXG2"/>
<evidence type="ECO:0000313" key="4">
    <source>
        <dbReference type="Proteomes" id="UP000244978"/>
    </source>
</evidence>
<evidence type="ECO:0000313" key="3">
    <source>
        <dbReference type="EMBL" id="PWB96320.1"/>
    </source>
</evidence>
<dbReference type="Proteomes" id="UP000244978">
    <property type="component" value="Unassembled WGS sequence"/>
</dbReference>
<reference evidence="4" key="1">
    <citation type="submission" date="2018-04" db="EMBL/GenBank/DDBJ databases">
        <authorList>
            <person name="Liu S."/>
            <person name="Wang Z."/>
            <person name="Li J."/>
        </authorList>
    </citation>
    <scope>NUCLEOTIDE SEQUENCE [LARGE SCALE GENOMIC DNA]</scope>
    <source>
        <strain evidence="4">S1194</strain>
    </source>
</reference>
<gene>
    <name evidence="3" type="ORF">DF220_13310</name>
</gene>